<evidence type="ECO:0000313" key="3">
    <source>
        <dbReference type="Proteomes" id="UP000011668"/>
    </source>
</evidence>
<proteinExistence type="predicted"/>
<organism evidence="2 3">
    <name type="scientific">Thanatephorus cucumeris (strain AG1-IA)</name>
    <name type="common">Rice sheath blight fungus</name>
    <name type="synonym">Rhizoctonia solani</name>
    <dbReference type="NCBI Taxonomy" id="983506"/>
    <lineage>
        <taxon>Eukaryota</taxon>
        <taxon>Fungi</taxon>
        <taxon>Dikarya</taxon>
        <taxon>Basidiomycota</taxon>
        <taxon>Agaricomycotina</taxon>
        <taxon>Agaricomycetes</taxon>
        <taxon>Cantharellales</taxon>
        <taxon>Ceratobasidiaceae</taxon>
        <taxon>Rhizoctonia</taxon>
        <taxon>Rhizoctonia solani AG-1</taxon>
    </lineage>
</organism>
<reference evidence="2 3" key="1">
    <citation type="journal article" date="2013" name="Nat. Commun.">
        <title>The evolution and pathogenic mechanisms of the rice sheath blight pathogen.</title>
        <authorList>
            <person name="Zheng A."/>
            <person name="Lin R."/>
            <person name="Xu L."/>
            <person name="Qin P."/>
            <person name="Tang C."/>
            <person name="Ai P."/>
            <person name="Zhang D."/>
            <person name="Liu Y."/>
            <person name="Sun Z."/>
            <person name="Feng H."/>
            <person name="Wang Y."/>
            <person name="Chen Y."/>
            <person name="Liang X."/>
            <person name="Fu R."/>
            <person name="Li Q."/>
            <person name="Zhang J."/>
            <person name="Yu X."/>
            <person name="Xie Z."/>
            <person name="Ding L."/>
            <person name="Guan P."/>
            <person name="Tang J."/>
            <person name="Liang Y."/>
            <person name="Wang S."/>
            <person name="Deng Q."/>
            <person name="Li S."/>
            <person name="Zhu J."/>
            <person name="Wang L."/>
            <person name="Liu H."/>
            <person name="Li P."/>
        </authorList>
    </citation>
    <scope>NUCLEOTIDE SEQUENCE [LARGE SCALE GENOMIC DNA]</scope>
    <source>
        <strain evidence="3">AG-1 IA</strain>
    </source>
</reference>
<dbReference type="EMBL" id="AFRT01005088">
    <property type="protein sequence ID" value="ELU35859.1"/>
    <property type="molecule type" value="Genomic_DNA"/>
</dbReference>
<dbReference type="Proteomes" id="UP000011668">
    <property type="component" value="Unassembled WGS sequence"/>
</dbReference>
<feature type="signal peptide" evidence="1">
    <location>
        <begin position="1"/>
        <end position="19"/>
    </location>
</feature>
<evidence type="ECO:0000256" key="1">
    <source>
        <dbReference type="SAM" id="SignalP"/>
    </source>
</evidence>
<keyword evidence="3" id="KW-1185">Reference proteome</keyword>
<keyword evidence="1" id="KW-0732">Signal</keyword>
<dbReference type="AlphaFoldDB" id="L8WHL8"/>
<sequence>MPYLVYASVAICTVWVLYAVQEGEPVAARRRSRVVGRATQDCDRPDQRLGVAESCTWMDILGMNI</sequence>
<protein>
    <submittedName>
        <fullName evidence="2">Uncharacterized protein</fullName>
    </submittedName>
</protein>
<dbReference type="HOGENOM" id="CLU_2851274_0_0_1"/>
<comment type="caution">
    <text evidence="2">The sequence shown here is derived from an EMBL/GenBank/DDBJ whole genome shotgun (WGS) entry which is preliminary data.</text>
</comment>
<feature type="chain" id="PRO_5003997284" evidence="1">
    <location>
        <begin position="20"/>
        <end position="65"/>
    </location>
</feature>
<evidence type="ECO:0000313" key="2">
    <source>
        <dbReference type="EMBL" id="ELU35859.1"/>
    </source>
</evidence>
<gene>
    <name evidence="2" type="ORF">AG1IA_10111</name>
</gene>
<accession>L8WHL8</accession>
<name>L8WHL8_THACA</name>